<protein>
    <submittedName>
        <fullName evidence="1">Uncharacterized protein</fullName>
    </submittedName>
</protein>
<evidence type="ECO:0000313" key="2">
    <source>
        <dbReference type="Proteomes" id="UP000766629"/>
    </source>
</evidence>
<keyword evidence="2" id="KW-1185">Reference proteome</keyword>
<evidence type="ECO:0000313" key="1">
    <source>
        <dbReference type="EMBL" id="MBY6139559.1"/>
    </source>
</evidence>
<dbReference type="EMBL" id="JAHVJA010000003">
    <property type="protein sequence ID" value="MBY6139559.1"/>
    <property type="molecule type" value="Genomic_DNA"/>
</dbReference>
<dbReference type="Proteomes" id="UP000766629">
    <property type="component" value="Unassembled WGS sequence"/>
</dbReference>
<accession>A0ABS7NED6</accession>
<dbReference type="RefSeq" id="WP_174147203.1">
    <property type="nucleotide sequence ID" value="NZ_JAHVJA010000003.1"/>
</dbReference>
<reference evidence="1 2" key="1">
    <citation type="submission" date="2021-06" db="EMBL/GenBank/DDBJ databases">
        <title>50 bacteria genomes isolated from Dapeng, Shenzhen, China.</title>
        <authorList>
            <person name="Zheng W."/>
            <person name="Yu S."/>
            <person name="Huang Y."/>
        </authorList>
    </citation>
    <scope>NUCLEOTIDE SEQUENCE [LARGE SCALE GENOMIC DNA]</scope>
    <source>
        <strain evidence="1 2">DP1N14-2</strain>
    </source>
</reference>
<comment type="caution">
    <text evidence="1">The sequence shown here is derived from an EMBL/GenBank/DDBJ whole genome shotgun (WGS) entry which is preliminary data.</text>
</comment>
<organism evidence="1 2">
    <name type="scientific">Leisingera daeponensis</name>
    <dbReference type="NCBI Taxonomy" id="405746"/>
    <lineage>
        <taxon>Bacteria</taxon>
        <taxon>Pseudomonadati</taxon>
        <taxon>Pseudomonadota</taxon>
        <taxon>Alphaproteobacteria</taxon>
        <taxon>Rhodobacterales</taxon>
        <taxon>Roseobacteraceae</taxon>
        <taxon>Leisingera</taxon>
    </lineage>
</organism>
<sequence>MLYPLASLEADKLDAIKSLEKDIGSPVVALAGVEANTAALPEEQLKKLQELEQELGVVLVAVRPN</sequence>
<gene>
    <name evidence="1" type="ORF">KUV26_08960</name>
</gene>
<proteinExistence type="predicted"/>
<name>A0ABS7NED6_9RHOB</name>